<dbReference type="RefSeq" id="WP_263739183.1">
    <property type="nucleotide sequence ID" value="NZ_JAOWKZ010000002.1"/>
</dbReference>
<dbReference type="PIRSF" id="PIRSF006487">
    <property type="entry name" value="GcvT"/>
    <property type="match status" value="1"/>
</dbReference>
<reference evidence="3 4" key="1">
    <citation type="submission" date="2022-10" db="EMBL/GenBank/DDBJ databases">
        <title>Defluviimonas sp. nov., isolated from ocean surface sediments.</title>
        <authorList>
            <person name="He W."/>
            <person name="Wang L."/>
            <person name="Zhang D.-F."/>
        </authorList>
    </citation>
    <scope>NUCLEOTIDE SEQUENCE [LARGE SCALE GENOMIC DNA]</scope>
    <source>
        <strain evidence="3 4">WL0050</strain>
    </source>
</reference>
<dbReference type="EMBL" id="JAOWKZ010000002">
    <property type="protein sequence ID" value="MCV2871981.1"/>
    <property type="molecule type" value="Genomic_DNA"/>
</dbReference>
<dbReference type="InterPro" id="IPR027266">
    <property type="entry name" value="TrmE/GcvT-like"/>
</dbReference>
<sequence>MTSSWRFSALGDRHRALGSDLEDWSGMGTAWSYSKGDPDAEYMAIRTKAGLMDVSGLKKVHITGSGASHVIDRATTRNVEKIMPGRSMYACMLNDAGKFVDDCIIYRYGPNSFLLVHGSGQGHEQITMAATGRDVSVRFDDNLHDLSLQGPKAVEYLEKHVAGIRDLAYFGIMHTSLFGVPVTITRTGYTGERGYEIFCRGQDAGMIWDRILEEGASMGIIPCRFTTLDMLRVESYLLFYPYDNSEMYPFDNEGPGDTLWELGLDFTVSPGKTGFRGAEEHYRLKGKERFKIWGLKLDGTNVPGNGAPVFRGGKQVGVVTQAMYSPLNKHNVAIARLPVDCANNGTKLEVRCATHGAIGAVTHALPFYDEKKERRTAKG</sequence>
<comment type="caution">
    <text evidence="3">The sequence shown here is derived from an EMBL/GenBank/DDBJ whole genome shotgun (WGS) entry which is preliminary data.</text>
</comment>
<organism evidence="3 4">
    <name type="scientific">Albidovulum litorale</name>
    <dbReference type="NCBI Taxonomy" id="2984134"/>
    <lineage>
        <taxon>Bacteria</taxon>
        <taxon>Pseudomonadati</taxon>
        <taxon>Pseudomonadota</taxon>
        <taxon>Alphaproteobacteria</taxon>
        <taxon>Rhodobacterales</taxon>
        <taxon>Paracoccaceae</taxon>
        <taxon>Albidovulum</taxon>
    </lineage>
</organism>
<dbReference type="Pfam" id="PF08669">
    <property type="entry name" value="GCV_T_C"/>
    <property type="match status" value="1"/>
</dbReference>
<dbReference type="PANTHER" id="PTHR43757:SF2">
    <property type="entry name" value="AMINOMETHYLTRANSFERASE, MITOCHONDRIAL"/>
    <property type="match status" value="1"/>
</dbReference>
<accession>A0ABT2ZML5</accession>
<keyword evidence="4" id="KW-1185">Reference proteome</keyword>
<evidence type="ECO:0000259" key="1">
    <source>
        <dbReference type="Pfam" id="PF01571"/>
    </source>
</evidence>
<gene>
    <name evidence="3" type="ORF">OEZ71_06700</name>
</gene>
<evidence type="ECO:0000313" key="3">
    <source>
        <dbReference type="EMBL" id="MCV2871981.1"/>
    </source>
</evidence>
<proteinExistence type="predicted"/>
<dbReference type="InterPro" id="IPR029043">
    <property type="entry name" value="GcvT/YgfZ_C"/>
</dbReference>
<feature type="domain" description="GCVT N-terminal" evidence="1">
    <location>
        <begin position="12"/>
        <end position="247"/>
    </location>
</feature>
<dbReference type="InterPro" id="IPR006222">
    <property type="entry name" value="GCVT_N"/>
</dbReference>
<dbReference type="Gene3D" id="3.30.1360.120">
    <property type="entry name" value="Probable tRNA modification gtpase trme, domain 1"/>
    <property type="match status" value="1"/>
</dbReference>
<dbReference type="Proteomes" id="UP001652564">
    <property type="component" value="Unassembled WGS sequence"/>
</dbReference>
<evidence type="ECO:0000313" key="4">
    <source>
        <dbReference type="Proteomes" id="UP001652564"/>
    </source>
</evidence>
<dbReference type="InterPro" id="IPR013977">
    <property type="entry name" value="GcvT_C"/>
</dbReference>
<feature type="domain" description="Aminomethyltransferase C-terminal" evidence="2">
    <location>
        <begin position="291"/>
        <end position="369"/>
    </location>
</feature>
<name>A0ABT2ZML5_9RHOB</name>
<dbReference type="InterPro" id="IPR028896">
    <property type="entry name" value="GcvT/YgfZ/DmdA"/>
</dbReference>
<dbReference type="Pfam" id="PF01571">
    <property type="entry name" value="GCV_T"/>
    <property type="match status" value="1"/>
</dbReference>
<protein>
    <submittedName>
        <fullName evidence="3">Aminomethyltransferase family protein</fullName>
    </submittedName>
</protein>
<evidence type="ECO:0000259" key="2">
    <source>
        <dbReference type="Pfam" id="PF08669"/>
    </source>
</evidence>
<dbReference type="PANTHER" id="PTHR43757">
    <property type="entry name" value="AMINOMETHYLTRANSFERASE"/>
    <property type="match status" value="1"/>
</dbReference>
<dbReference type="SUPFAM" id="SSF103025">
    <property type="entry name" value="Folate-binding domain"/>
    <property type="match status" value="1"/>
</dbReference>
<dbReference type="SUPFAM" id="SSF101790">
    <property type="entry name" value="Aminomethyltransferase beta-barrel domain"/>
    <property type="match status" value="1"/>
</dbReference>